<organism evidence="4 7">
    <name type="scientific">Paracoccus versutus</name>
    <name type="common">Thiobacillus versutus</name>
    <dbReference type="NCBI Taxonomy" id="34007"/>
    <lineage>
        <taxon>Bacteria</taxon>
        <taxon>Pseudomonadati</taxon>
        <taxon>Pseudomonadota</taxon>
        <taxon>Alphaproteobacteria</taxon>
        <taxon>Rhodobacterales</taxon>
        <taxon>Paracoccaceae</taxon>
        <taxon>Paracoccus</taxon>
    </lineage>
</organism>
<dbReference type="AlphaFoldDB" id="A0A099FK22"/>
<comment type="caution">
    <text evidence="4">The sequence shown here is derived from an EMBL/GenBank/DDBJ whole genome shotgun (WGS) entry which is preliminary data.</text>
</comment>
<dbReference type="Proteomes" id="UP000256941">
    <property type="component" value="Unassembled WGS sequence"/>
</dbReference>
<dbReference type="eggNOG" id="COG3707">
    <property type="taxonomic scope" value="Bacteria"/>
</dbReference>
<dbReference type="Gene3D" id="1.10.10.10">
    <property type="entry name" value="Winged helix-like DNA-binding domain superfamily/Winged helix DNA-binding domain"/>
    <property type="match status" value="1"/>
</dbReference>
<feature type="modified residue" description="4-aspartylphosphate" evidence="1">
    <location>
        <position position="56"/>
    </location>
</feature>
<keyword evidence="1" id="KW-0597">Phosphoprotein</keyword>
<dbReference type="Gene3D" id="3.40.50.2300">
    <property type="match status" value="1"/>
</dbReference>
<dbReference type="SUPFAM" id="SSF52172">
    <property type="entry name" value="CheY-like"/>
    <property type="match status" value="1"/>
</dbReference>
<gene>
    <name evidence="5" type="ORF">ATH84_101234</name>
    <name evidence="4" type="ORF">BDD41_0483</name>
</gene>
<evidence type="ECO:0000256" key="1">
    <source>
        <dbReference type="PROSITE-ProRule" id="PRU00169"/>
    </source>
</evidence>
<dbReference type="InterPro" id="IPR001789">
    <property type="entry name" value="Sig_transdc_resp-reg_receiver"/>
</dbReference>
<dbReference type="RefSeq" id="WP_036753460.1">
    <property type="nucleotide sequence ID" value="NZ_CP035287.1"/>
</dbReference>
<dbReference type="GO" id="GO:0000160">
    <property type="term" value="P:phosphorelay signal transduction system"/>
    <property type="evidence" value="ECO:0007669"/>
    <property type="project" value="InterPro"/>
</dbReference>
<evidence type="ECO:0000313" key="6">
    <source>
        <dbReference type="Proteomes" id="UP000256794"/>
    </source>
</evidence>
<dbReference type="EMBL" id="QUMX01000012">
    <property type="protein sequence ID" value="REG47015.1"/>
    <property type="molecule type" value="Genomic_DNA"/>
</dbReference>
<dbReference type="Proteomes" id="UP000256794">
    <property type="component" value="Unassembled WGS sequence"/>
</dbReference>
<dbReference type="OrthoDB" id="9795002at2"/>
<dbReference type="PIRSF" id="PIRSF036382">
    <property type="entry name" value="RR_antiterm"/>
    <property type="match status" value="1"/>
</dbReference>
<dbReference type="SMART" id="SM01012">
    <property type="entry name" value="ANTAR"/>
    <property type="match status" value="1"/>
</dbReference>
<accession>A0A3D9XNI5</accession>
<dbReference type="PROSITE" id="PS50110">
    <property type="entry name" value="RESPONSE_REGULATORY"/>
    <property type="match status" value="1"/>
</dbReference>
<dbReference type="PROSITE" id="PS50921">
    <property type="entry name" value="ANTAR"/>
    <property type="match status" value="1"/>
</dbReference>
<protein>
    <submittedName>
        <fullName evidence="4">Response regulator receiver and ANTAR domain protein</fullName>
    </submittedName>
</protein>
<feature type="domain" description="ANTAR" evidence="3">
    <location>
        <begin position="126"/>
        <end position="187"/>
    </location>
</feature>
<dbReference type="InterPro" id="IPR005561">
    <property type="entry name" value="ANTAR"/>
</dbReference>
<dbReference type="EMBL" id="QTUJ01000001">
    <property type="protein sequence ID" value="REF72017.1"/>
    <property type="molecule type" value="Genomic_DNA"/>
</dbReference>
<proteinExistence type="predicted"/>
<sequence length="196" mass="21591">MDKRLSIVVIEPDPERAAPIVDGLREIGDHDIRIISEETGLARHIAECRPDIVLIDLANPSRDVLEELALASGPTERPVAMFVDRSDEHLTRAAVEAGISAYVVDGLRPDRIKPVLDAAIARFHMFQRMRAELAATRAALEERKVIDRAKAVLMKARGIDEEAAYALLRKTAMDQGKRVAEIAQQLVLAAGLLSCR</sequence>
<dbReference type="Pfam" id="PF03861">
    <property type="entry name" value="ANTAR"/>
    <property type="match status" value="1"/>
</dbReference>
<reference evidence="6 7" key="1">
    <citation type="submission" date="2018-08" db="EMBL/GenBank/DDBJ databases">
        <title>Genomic Encyclopedia of Archaeal and Bacterial Type Strains, Phase II (KMG-II): from individual species to whole genera.</title>
        <authorList>
            <person name="Goeker M."/>
        </authorList>
    </citation>
    <scope>NUCLEOTIDE SEQUENCE [LARGE SCALE GENOMIC DNA]</scope>
    <source>
        <strain evidence="4 7">DSM 17099</strain>
        <strain evidence="5 6">DSM 582</strain>
    </source>
</reference>
<name>A0A099FK22_PARVE</name>
<keyword evidence="6" id="KW-1185">Reference proteome</keyword>
<evidence type="ECO:0000259" key="3">
    <source>
        <dbReference type="PROSITE" id="PS50921"/>
    </source>
</evidence>
<dbReference type="InterPro" id="IPR008327">
    <property type="entry name" value="Sig_transdc_resp-reg_antiterm"/>
</dbReference>
<dbReference type="InterPro" id="IPR011006">
    <property type="entry name" value="CheY-like_superfamily"/>
</dbReference>
<accession>A0A099FK22</accession>
<evidence type="ECO:0000313" key="4">
    <source>
        <dbReference type="EMBL" id="REF72017.1"/>
    </source>
</evidence>
<evidence type="ECO:0000313" key="5">
    <source>
        <dbReference type="EMBL" id="REG47015.1"/>
    </source>
</evidence>
<dbReference type="InterPro" id="IPR036388">
    <property type="entry name" value="WH-like_DNA-bd_sf"/>
</dbReference>
<feature type="domain" description="Response regulatory" evidence="2">
    <location>
        <begin position="6"/>
        <end position="120"/>
    </location>
</feature>
<dbReference type="GO" id="GO:0003723">
    <property type="term" value="F:RNA binding"/>
    <property type="evidence" value="ECO:0007669"/>
    <property type="project" value="InterPro"/>
</dbReference>
<evidence type="ECO:0000259" key="2">
    <source>
        <dbReference type="PROSITE" id="PS50110"/>
    </source>
</evidence>
<evidence type="ECO:0000313" key="7">
    <source>
        <dbReference type="Proteomes" id="UP000256941"/>
    </source>
</evidence>